<feature type="transmembrane region" description="Helical" evidence="2">
    <location>
        <begin position="158"/>
        <end position="180"/>
    </location>
</feature>
<keyword evidence="2" id="KW-0812">Transmembrane</keyword>
<dbReference type="EMBL" id="JARIHO010000031">
    <property type="protein sequence ID" value="KAJ7336370.1"/>
    <property type="molecule type" value="Genomic_DNA"/>
</dbReference>
<feature type="region of interest" description="Disordered" evidence="1">
    <location>
        <begin position="256"/>
        <end position="326"/>
    </location>
</feature>
<evidence type="ECO:0000313" key="4">
    <source>
        <dbReference type="Proteomes" id="UP001218218"/>
    </source>
</evidence>
<dbReference type="Proteomes" id="UP001218218">
    <property type="component" value="Unassembled WGS sequence"/>
</dbReference>
<keyword evidence="4" id="KW-1185">Reference proteome</keyword>
<sequence length="450" mass="50357">MLPFALKVVWFALTIIGTIFSYLSLAAVSRLVGNRWVFMGYSVGMFIYQFMLCLGMIWRMDPYSMPRAFCLVQTIGMSMGLYIIGGFCLAFCMATSLHIQKPKQWGDISKAFAWRPVYYLPVVVFPLVALALRIALIVKYDAVQPYDGLHCDAADPLWVHLAGYAIPSLLLLIPASCLAVRSTGHVIQTFKHVKRARRDDNELPRQIRRERVSGHHSYKQSAPVVVDGDQRIDPAPPETTKRFNFYLPFFRNVPPISQTPTPSPSLNLSPGPYQDGRSSVASSSFPTFAPLDKPAVYPNHRPNESDDAADGSRTWIDEDSCAPTTLQGHETPEALELDVKSLDEDDGTYRLSYRENANCTPSRISHLAYVPLLAPQIQRLLICQVGFPITTLIAVSCIIADALTHRQGPRPISTQDIIQLFVAWTGAIVFGSLKSVRSEICTLLMFWKKW</sequence>
<feature type="compositionally biased region" description="Low complexity" evidence="1">
    <location>
        <begin position="256"/>
        <end position="270"/>
    </location>
</feature>
<feature type="transmembrane region" description="Helical" evidence="2">
    <location>
        <begin position="385"/>
        <end position="405"/>
    </location>
</feature>
<name>A0AAD6ZRV9_9AGAR</name>
<gene>
    <name evidence="3" type="ORF">DFH08DRAFT_878568</name>
</gene>
<feature type="compositionally biased region" description="Polar residues" evidence="1">
    <location>
        <begin position="276"/>
        <end position="286"/>
    </location>
</feature>
<comment type="caution">
    <text evidence="3">The sequence shown here is derived from an EMBL/GenBank/DDBJ whole genome shotgun (WGS) entry which is preliminary data.</text>
</comment>
<evidence type="ECO:0000256" key="2">
    <source>
        <dbReference type="SAM" id="Phobius"/>
    </source>
</evidence>
<accession>A0AAD6ZRV9</accession>
<feature type="transmembrane region" description="Helical" evidence="2">
    <location>
        <begin position="37"/>
        <end position="59"/>
    </location>
</feature>
<dbReference type="AlphaFoldDB" id="A0AAD6ZRV9"/>
<organism evidence="3 4">
    <name type="scientific">Mycena albidolilacea</name>
    <dbReference type="NCBI Taxonomy" id="1033008"/>
    <lineage>
        <taxon>Eukaryota</taxon>
        <taxon>Fungi</taxon>
        <taxon>Dikarya</taxon>
        <taxon>Basidiomycota</taxon>
        <taxon>Agaricomycotina</taxon>
        <taxon>Agaricomycetes</taxon>
        <taxon>Agaricomycetidae</taxon>
        <taxon>Agaricales</taxon>
        <taxon>Marasmiineae</taxon>
        <taxon>Mycenaceae</taxon>
        <taxon>Mycena</taxon>
    </lineage>
</organism>
<keyword evidence="2" id="KW-1133">Transmembrane helix</keyword>
<reference evidence="3" key="1">
    <citation type="submission" date="2023-03" db="EMBL/GenBank/DDBJ databases">
        <title>Massive genome expansion in bonnet fungi (Mycena s.s.) driven by repeated elements and novel gene families across ecological guilds.</title>
        <authorList>
            <consortium name="Lawrence Berkeley National Laboratory"/>
            <person name="Harder C.B."/>
            <person name="Miyauchi S."/>
            <person name="Viragh M."/>
            <person name="Kuo A."/>
            <person name="Thoen E."/>
            <person name="Andreopoulos B."/>
            <person name="Lu D."/>
            <person name="Skrede I."/>
            <person name="Drula E."/>
            <person name="Henrissat B."/>
            <person name="Morin E."/>
            <person name="Kohler A."/>
            <person name="Barry K."/>
            <person name="LaButti K."/>
            <person name="Morin E."/>
            <person name="Salamov A."/>
            <person name="Lipzen A."/>
            <person name="Mereny Z."/>
            <person name="Hegedus B."/>
            <person name="Baldrian P."/>
            <person name="Stursova M."/>
            <person name="Weitz H."/>
            <person name="Taylor A."/>
            <person name="Grigoriev I.V."/>
            <person name="Nagy L.G."/>
            <person name="Martin F."/>
            <person name="Kauserud H."/>
        </authorList>
    </citation>
    <scope>NUCLEOTIDE SEQUENCE</scope>
    <source>
        <strain evidence="3">CBHHK002</strain>
    </source>
</reference>
<feature type="transmembrane region" description="Helical" evidence="2">
    <location>
        <begin position="6"/>
        <end position="25"/>
    </location>
</feature>
<feature type="transmembrane region" description="Helical" evidence="2">
    <location>
        <begin position="79"/>
        <end position="97"/>
    </location>
</feature>
<evidence type="ECO:0000313" key="3">
    <source>
        <dbReference type="EMBL" id="KAJ7336370.1"/>
    </source>
</evidence>
<feature type="transmembrane region" description="Helical" evidence="2">
    <location>
        <begin position="417"/>
        <end position="436"/>
    </location>
</feature>
<proteinExistence type="predicted"/>
<protein>
    <submittedName>
        <fullName evidence="3">Uncharacterized protein</fullName>
    </submittedName>
</protein>
<evidence type="ECO:0000256" key="1">
    <source>
        <dbReference type="SAM" id="MobiDB-lite"/>
    </source>
</evidence>
<keyword evidence="2" id="KW-0472">Membrane</keyword>
<feature type="transmembrane region" description="Helical" evidence="2">
    <location>
        <begin position="117"/>
        <end position="138"/>
    </location>
</feature>